<sequence>MDGVDPRFLFDVNQVVGEGRHLHEMTSDQFFLKNLGVEKYDLVFIDGLHTYDQTYRDFCNVSLRLHSRSVVVVDDVLPCDQHSALRTQDECIASRTADANFDGKNLRAWHGDVFRLLVFLNLFHTSLCYATVPGDEGVQTVIWSRALEVEARMRQQQEPWTHPPFSVFDRPQLLLKKMWNLKSVDYGWIMKHKKLYNFCSESILLDYFNVLFADAQSRN</sequence>
<evidence type="ECO:0000313" key="2">
    <source>
        <dbReference type="Proteomes" id="UP000001422"/>
    </source>
</evidence>
<evidence type="ECO:0008006" key="3">
    <source>
        <dbReference type="Google" id="ProtNLM"/>
    </source>
</evidence>
<dbReference type="KEGG" id="syw:SYNW0515"/>
<dbReference type="eggNOG" id="COG1196">
    <property type="taxonomic scope" value="Bacteria"/>
</dbReference>
<reference evidence="1 2" key="1">
    <citation type="journal article" date="2003" name="Nature">
        <title>The genome of a motile marine Synechococcus.</title>
        <authorList>
            <person name="Palenik B."/>
            <person name="Brahamsha B."/>
            <person name="Larimer F."/>
            <person name="Land M."/>
            <person name="Hauser L."/>
            <person name="Chain P."/>
            <person name="Lamerdin J."/>
            <person name="Regala W."/>
            <person name="Allen E.A."/>
            <person name="McCarren J."/>
            <person name="Paulsen I."/>
            <person name="Dufresne A."/>
            <person name="Partensky F."/>
            <person name="Webb E."/>
            <person name="Waterbury J."/>
        </authorList>
    </citation>
    <scope>NUCLEOTIDE SEQUENCE [LARGE SCALE GENOMIC DNA]</scope>
    <source>
        <strain evidence="1 2">WH8102</strain>
    </source>
</reference>
<dbReference type="Proteomes" id="UP000001422">
    <property type="component" value="Chromosome"/>
</dbReference>
<accession>Q7U8U6</accession>
<dbReference type="Gene3D" id="3.40.50.150">
    <property type="entry name" value="Vaccinia Virus protein VP39"/>
    <property type="match status" value="1"/>
</dbReference>
<dbReference type="EMBL" id="BX569690">
    <property type="protein sequence ID" value="CAE07030.1"/>
    <property type="molecule type" value="Genomic_DNA"/>
</dbReference>
<name>Q7U8U6_PARMW</name>
<dbReference type="HOGENOM" id="CLU_084471_1_0_3"/>
<dbReference type="Pfam" id="PF13578">
    <property type="entry name" value="Methyltransf_24"/>
    <property type="match status" value="1"/>
</dbReference>
<protein>
    <recommendedName>
        <fullName evidence="3">Class I SAM-dependent methyltransferase</fullName>
    </recommendedName>
</protein>
<gene>
    <name evidence="1" type="ordered locus">SYNW0515</name>
</gene>
<dbReference type="AlphaFoldDB" id="Q7U8U6"/>
<dbReference type="InterPro" id="IPR029063">
    <property type="entry name" value="SAM-dependent_MTases_sf"/>
</dbReference>
<organism evidence="1 2">
    <name type="scientific">Parasynechococcus marenigrum (strain WH8102)</name>
    <dbReference type="NCBI Taxonomy" id="84588"/>
    <lineage>
        <taxon>Bacteria</taxon>
        <taxon>Bacillati</taxon>
        <taxon>Cyanobacteriota</taxon>
        <taxon>Cyanophyceae</taxon>
        <taxon>Synechococcales</taxon>
        <taxon>Prochlorococcaceae</taxon>
        <taxon>Parasynechococcus</taxon>
        <taxon>Parasynechococcus marenigrum</taxon>
    </lineage>
</organism>
<keyword evidence="2" id="KW-1185">Reference proteome</keyword>
<evidence type="ECO:0000313" key="1">
    <source>
        <dbReference type="EMBL" id="CAE07030.1"/>
    </source>
</evidence>
<dbReference type="STRING" id="84588.SYNW0515"/>
<dbReference type="SUPFAM" id="SSF53335">
    <property type="entry name" value="S-adenosyl-L-methionine-dependent methyltransferases"/>
    <property type="match status" value="1"/>
</dbReference>
<proteinExistence type="predicted"/>